<feature type="compositionally biased region" description="Low complexity" evidence="1">
    <location>
        <begin position="54"/>
        <end position="74"/>
    </location>
</feature>
<feature type="compositionally biased region" description="Basic and acidic residues" evidence="1">
    <location>
        <begin position="29"/>
        <end position="41"/>
    </location>
</feature>
<evidence type="ECO:0000256" key="1">
    <source>
        <dbReference type="SAM" id="MobiDB-lite"/>
    </source>
</evidence>
<reference evidence="2 3" key="1">
    <citation type="submission" date="2015-07" db="EMBL/GenBank/DDBJ databases">
        <title>Genome analysis of myxobacterium Chondromyces crocatus Cm c5 reveals a high potential for natural compound synthesis and the genetic basis for the loss of fruiting body formation.</title>
        <authorList>
            <person name="Zaburannyi N."/>
            <person name="Bunk B."/>
            <person name="Maier J."/>
            <person name="Overmann J."/>
            <person name="Mueller R."/>
        </authorList>
    </citation>
    <scope>NUCLEOTIDE SEQUENCE [LARGE SCALE GENOMIC DNA]</scope>
    <source>
        <strain evidence="2 3">Cm c5</strain>
    </source>
</reference>
<proteinExistence type="predicted"/>
<dbReference type="STRING" id="52.CMC5_003530"/>
<dbReference type="Proteomes" id="UP000067626">
    <property type="component" value="Chromosome"/>
</dbReference>
<keyword evidence="3" id="KW-1185">Reference proteome</keyword>
<accession>A0A0K1E5W3</accession>
<dbReference type="EMBL" id="CP012159">
    <property type="protein sequence ID" value="AKT36239.1"/>
    <property type="molecule type" value="Genomic_DNA"/>
</dbReference>
<protein>
    <submittedName>
        <fullName evidence="2">Uncharacterized protein</fullName>
    </submittedName>
</protein>
<evidence type="ECO:0000313" key="3">
    <source>
        <dbReference type="Proteomes" id="UP000067626"/>
    </source>
</evidence>
<feature type="region of interest" description="Disordered" evidence="1">
    <location>
        <begin position="1"/>
        <end position="74"/>
    </location>
</feature>
<dbReference type="AlphaFoldDB" id="A0A0K1E5W3"/>
<organism evidence="2 3">
    <name type="scientific">Chondromyces crocatus</name>
    <dbReference type="NCBI Taxonomy" id="52"/>
    <lineage>
        <taxon>Bacteria</taxon>
        <taxon>Pseudomonadati</taxon>
        <taxon>Myxococcota</taxon>
        <taxon>Polyangia</taxon>
        <taxon>Polyangiales</taxon>
        <taxon>Polyangiaceae</taxon>
        <taxon>Chondromyces</taxon>
    </lineage>
</organism>
<gene>
    <name evidence="2" type="ORF">CMC5_003530</name>
</gene>
<evidence type="ECO:0000313" key="2">
    <source>
        <dbReference type="EMBL" id="AKT36239.1"/>
    </source>
</evidence>
<dbReference type="KEGG" id="ccro:CMC5_003530"/>
<sequence length="74" mass="8086">MGSTKAMLRAPMVSATQQTSRIRQRKARREGTARKRFERAHGTPKFPVHLPGYDPSAPDAPKAAQAAAQTDAKK</sequence>
<name>A0A0K1E5W3_CHOCO</name>